<evidence type="ECO:0000313" key="2">
    <source>
        <dbReference type="Proteomes" id="UP000257323"/>
    </source>
</evidence>
<name>A0A3E2BJE8_9BACT</name>
<sequence length="63" mass="7147">MGKAKVKLEKELYEKIEKIAEAAGYSSTEEFIIHLLEKEVAKFEGADSEEEIKKRLKGLGYIS</sequence>
<reference evidence="1 2" key="1">
    <citation type="submission" date="2018-08" db="EMBL/GenBank/DDBJ databases">
        <title>Genome analysis of the thermophilic bacterium of the candidate phylum Aminicenantes from deep subsurface aquifer revealed its physiology and ecological role.</title>
        <authorList>
            <person name="Kadnikov V.V."/>
            <person name="Mardanov A.V."/>
            <person name="Beletsky A.V."/>
            <person name="Karnachuk O.V."/>
            <person name="Ravin N.V."/>
        </authorList>
    </citation>
    <scope>NUCLEOTIDE SEQUENCE [LARGE SCALE GENOMIC DNA]</scope>
    <source>
        <strain evidence="1">BY38</strain>
    </source>
</reference>
<organism evidence="1 2">
    <name type="scientific">Candidatus Saccharicenans subterraneus</name>
    <dbReference type="NCBI Taxonomy" id="2508984"/>
    <lineage>
        <taxon>Bacteria</taxon>
        <taxon>Candidatus Aminicenantota</taxon>
        <taxon>Candidatus Aminicenantia</taxon>
        <taxon>Candidatus Aminicenantales</taxon>
        <taxon>Candidatus Saccharicenantaceae</taxon>
        <taxon>Candidatus Saccharicenans</taxon>
    </lineage>
</organism>
<dbReference type="GO" id="GO:0006355">
    <property type="term" value="P:regulation of DNA-templated transcription"/>
    <property type="evidence" value="ECO:0007669"/>
    <property type="project" value="InterPro"/>
</dbReference>
<dbReference type="AlphaFoldDB" id="A0A3E2BJE8"/>
<accession>A0A3E2BJE8</accession>
<dbReference type="EMBL" id="QUAH01000017">
    <property type="protein sequence ID" value="RFT14871.1"/>
    <property type="molecule type" value="Genomic_DNA"/>
</dbReference>
<comment type="caution">
    <text evidence="1">The sequence shown here is derived from an EMBL/GenBank/DDBJ whole genome shotgun (WGS) entry which is preliminary data.</text>
</comment>
<dbReference type="Proteomes" id="UP000257323">
    <property type="component" value="Unassembled WGS sequence"/>
</dbReference>
<proteinExistence type="predicted"/>
<dbReference type="SUPFAM" id="SSF47598">
    <property type="entry name" value="Ribbon-helix-helix"/>
    <property type="match status" value="1"/>
</dbReference>
<dbReference type="InterPro" id="IPR010985">
    <property type="entry name" value="Ribbon_hlx_hlx"/>
</dbReference>
<gene>
    <name evidence="1" type="ORF">OP8BY_1469</name>
</gene>
<protein>
    <submittedName>
        <fullName evidence="1">Uncharacterized protein</fullName>
    </submittedName>
</protein>
<evidence type="ECO:0000313" key="1">
    <source>
        <dbReference type="EMBL" id="RFT14871.1"/>
    </source>
</evidence>